<accession>A0A109UYN4</accession>
<evidence type="ECO:0000313" key="2">
    <source>
        <dbReference type="EMBL" id="AMD19868.1"/>
    </source>
</evidence>
<reference evidence="2 3" key="1">
    <citation type="submission" date="2016-01" db="EMBL/GenBank/DDBJ databases">
        <title>Genome sequence of the yeast Holleya sinecauda.</title>
        <authorList>
            <person name="Dietrich F.S."/>
        </authorList>
    </citation>
    <scope>NUCLEOTIDE SEQUENCE [LARGE SCALE GENOMIC DNA]</scope>
    <source>
        <strain evidence="2 3">ATCC 58844</strain>
    </source>
</reference>
<gene>
    <name evidence="2" type="ORF">AW171_hschr31724</name>
</gene>
<feature type="transmembrane region" description="Helical" evidence="1">
    <location>
        <begin position="56"/>
        <end position="76"/>
    </location>
</feature>
<name>A0A109UYN4_9SACH</name>
<sequence length="218" mass="25264">MLVKDGKSNRFLRIKDHRSLSYARLFLILHCILVCLIIILQVFAFPFQIITHGSTLTLWVFYVHICLFIASQFVLFKALRKSISIKVYSLLASYAFISSIITVFCFWVMFHIIQQSADEYFITVITNTHIDVTERIVVISVVSFICSLFSSILMTSSLLFYKHSYTEHGRLKRWLKHDTVKNNLLLMNNNDKHIFECFDTPSSSDDGPKKLEVILPSP</sequence>
<evidence type="ECO:0000256" key="1">
    <source>
        <dbReference type="SAM" id="Phobius"/>
    </source>
</evidence>
<dbReference type="AlphaFoldDB" id="A0A109UYN4"/>
<organism evidence="2 3">
    <name type="scientific">Eremothecium sinecaudum</name>
    <dbReference type="NCBI Taxonomy" id="45286"/>
    <lineage>
        <taxon>Eukaryota</taxon>
        <taxon>Fungi</taxon>
        <taxon>Dikarya</taxon>
        <taxon>Ascomycota</taxon>
        <taxon>Saccharomycotina</taxon>
        <taxon>Saccharomycetes</taxon>
        <taxon>Saccharomycetales</taxon>
        <taxon>Saccharomycetaceae</taxon>
        <taxon>Eremothecium</taxon>
    </lineage>
</organism>
<keyword evidence="1" id="KW-0812">Transmembrane</keyword>
<proteinExistence type="predicted"/>
<keyword evidence="1" id="KW-1133">Transmembrane helix</keyword>
<keyword evidence="1" id="KW-0472">Membrane</keyword>
<evidence type="ECO:0000313" key="3">
    <source>
        <dbReference type="Proteomes" id="UP000243052"/>
    </source>
</evidence>
<feature type="transmembrane region" description="Helical" evidence="1">
    <location>
        <begin position="88"/>
        <end position="110"/>
    </location>
</feature>
<dbReference type="RefSeq" id="XP_017986864.1">
    <property type="nucleotide sequence ID" value="XM_018131248.1"/>
</dbReference>
<feature type="transmembrane region" description="Helical" evidence="1">
    <location>
        <begin position="136"/>
        <end position="161"/>
    </location>
</feature>
<dbReference type="OrthoDB" id="4066634at2759"/>
<dbReference type="EMBL" id="CP014243">
    <property type="protein sequence ID" value="AMD19868.1"/>
    <property type="molecule type" value="Genomic_DNA"/>
</dbReference>
<keyword evidence="3" id="KW-1185">Reference proteome</keyword>
<protein>
    <submittedName>
        <fullName evidence="2">HCL283Wp</fullName>
    </submittedName>
</protein>
<dbReference type="Proteomes" id="UP000243052">
    <property type="component" value="Chromosome iii"/>
</dbReference>
<feature type="transmembrane region" description="Helical" evidence="1">
    <location>
        <begin position="21"/>
        <end position="44"/>
    </location>
</feature>
<dbReference type="GeneID" id="28723088"/>